<dbReference type="EMBL" id="KJ579253">
    <property type="protein sequence ID" value="AIA96306.1"/>
    <property type="molecule type" value="Genomic_RNA"/>
</dbReference>
<evidence type="ECO:0000313" key="2">
    <source>
        <dbReference type="EMBL" id="AIA96306.1"/>
    </source>
</evidence>
<proteinExistence type="predicted"/>
<feature type="compositionally biased region" description="Basic and acidic residues" evidence="1">
    <location>
        <begin position="278"/>
        <end position="289"/>
    </location>
</feature>
<feature type="region of interest" description="Disordered" evidence="1">
    <location>
        <begin position="251"/>
        <end position="320"/>
    </location>
</feature>
<dbReference type="GO" id="GO:0004252">
    <property type="term" value="F:serine-type endopeptidase activity"/>
    <property type="evidence" value="ECO:0007669"/>
    <property type="project" value="InterPro"/>
</dbReference>
<sequence>MAIVNVNHFLKEVESTDLKIDAISSSELYKDATFFKPDVLNCIKRFESNVKVSSRSGDGLVLSDFKLLDDTEIDSIRKKSNKYKYLHYGVILVGIKAMLPNFRGMEGRVIVYDGACLDPERGHICSYLFKFESDCCYFGLRPEHCLSTTDANLAKRFRFRVDFDCPQYEQDTELFALDIGVAYRCVNSARFLETKTGDSGWASQAISGCEALKFNEEIKMAILDHKSPLFLEEGAPNVHIEKRMFRGDKIRRSRSISAKRGPNSKPQEKRGFRSLSARIERFGENEFGRRASTSETPPGRSISVEDSHRPGKGTSDGSSP</sequence>
<dbReference type="Pfam" id="PF01107">
    <property type="entry name" value="MP"/>
    <property type="match status" value="1"/>
</dbReference>
<accession>A0A060CTF7</accession>
<dbReference type="GO" id="GO:0006508">
    <property type="term" value="P:proteolysis"/>
    <property type="evidence" value="ECO:0007669"/>
    <property type="project" value="InterPro"/>
</dbReference>
<dbReference type="PRINTS" id="PR00995">
    <property type="entry name" value="CAPILLOPTASE"/>
</dbReference>
<organism evidence="2">
    <name type="scientific">Capillovirus mali</name>
    <dbReference type="NCBI Taxonomy" id="28347"/>
    <lineage>
        <taxon>Viruses</taxon>
        <taxon>Riboviria</taxon>
        <taxon>Orthornavirae</taxon>
        <taxon>Kitrinoviricota</taxon>
        <taxon>Alsuviricetes</taxon>
        <taxon>Tymovirales</taxon>
        <taxon>Betaflexiviridae</taxon>
        <taxon>Trivirinae</taxon>
        <taxon>Capillovirus</taxon>
    </lineage>
</organism>
<protein>
    <submittedName>
        <fullName evidence="2">Movement protein</fullName>
    </submittedName>
</protein>
<dbReference type="InterPro" id="IPR001815">
    <property type="entry name" value="Trichovirus_mp"/>
</dbReference>
<name>A0A060CTF7_9VIRU</name>
<reference evidence="2" key="1">
    <citation type="submission" date="2014-03" db="EMBL/GenBank/DDBJ databases">
        <title>Identification and analysis of complete genomic sequence of Apple stem grooving virus isolated from apple in China.</title>
        <authorList>
            <person name="Chen S."/>
            <person name="Zhang Z."/>
            <person name="Li S."/>
        </authorList>
    </citation>
    <scope>NUCLEOTIDE SEQUENCE</scope>
    <source>
        <strain evidence="2">YTG</strain>
    </source>
</reference>
<dbReference type="InterPro" id="IPR028919">
    <property type="entry name" value="Viral_movement"/>
</dbReference>
<evidence type="ECO:0000256" key="1">
    <source>
        <dbReference type="SAM" id="MobiDB-lite"/>
    </source>
</evidence>